<evidence type="ECO:0000313" key="5">
    <source>
        <dbReference type="Proteomes" id="UP000255317"/>
    </source>
</evidence>
<dbReference type="InterPro" id="IPR013783">
    <property type="entry name" value="Ig-like_fold"/>
</dbReference>
<keyword evidence="5" id="KW-1185">Reference proteome</keyword>
<gene>
    <name evidence="4" type="ORF">C8D94_10515</name>
</gene>
<sequence length="564" mass="60070">MSKKLLSGLVLSFFAISAFAQTIVSTTPEDKKVILEEFTGINCVFCPDGHAIAQAIQDDNPGNVFLINIHTGGFANPSGGQPDFRTPFGSAIADQSGLVGYPAGTVNRHIFPGQSQSGDPDDTAMSRGAWAGASNDILGQASYLNMAVEAEVDVQTNELTVHVEAYYTGDSPEATNMLNVALLQNNTLGPQTGGNMGNEYVRQHRLVHLITGQWGESVSPTTATSFIDRTYTYTIPAGYNSVPVELADLELVVFMTETTQEIISGNGAYPTFTNLANADDVNLRSIQDVPELCAETLAPVINIQNNGANDLTSLDIEYSINGGTPETYTWTGLLTSLQNEDVELPEVSFTMQATNTIDVTIPNDDDNSNNDATSSFDQAVNGTGTVYMELNTDQYGSEVRWNVTDVDGNVLYNGGPYGNNTTINETFQLDAGCHTFNLIDTYGDGGGAVTLTDSDGTEIYSTNGAYGSGESQNFGSDGVQILSVGEVTAQQVVIYPNPATDVLNVKNAETGSIAVFDILGKKIIELNDLSLNEAINVSTLQAGTYLVKISVGGTVTTEKFIISR</sequence>
<evidence type="ECO:0000256" key="1">
    <source>
        <dbReference type="ARBA" id="ARBA00022729"/>
    </source>
</evidence>
<evidence type="ECO:0000259" key="3">
    <source>
        <dbReference type="Pfam" id="PF18962"/>
    </source>
</evidence>
<dbReference type="InterPro" id="IPR021615">
    <property type="entry name" value="Omp28"/>
</dbReference>
<evidence type="ECO:0000313" key="4">
    <source>
        <dbReference type="EMBL" id="RDK84171.1"/>
    </source>
</evidence>
<dbReference type="Pfam" id="PF11551">
    <property type="entry name" value="Omp28"/>
    <property type="match status" value="1"/>
</dbReference>
<dbReference type="Proteomes" id="UP000255317">
    <property type="component" value="Unassembled WGS sequence"/>
</dbReference>
<dbReference type="AlphaFoldDB" id="A0A370Q740"/>
<feature type="chain" id="PRO_5016818623" evidence="2">
    <location>
        <begin position="21"/>
        <end position="564"/>
    </location>
</feature>
<reference evidence="4 5" key="1">
    <citation type="submission" date="2018-07" db="EMBL/GenBank/DDBJ databases">
        <title>Genomic Encyclopedia of Type Strains, Phase IV (KMG-IV): sequencing the most valuable type-strain genomes for metagenomic binning, comparative biology and taxonomic classification.</title>
        <authorList>
            <person name="Goeker M."/>
        </authorList>
    </citation>
    <scope>NUCLEOTIDE SEQUENCE [LARGE SCALE GENOMIC DNA]</scope>
    <source>
        <strain evidence="4 5">DSM 101478</strain>
    </source>
</reference>
<proteinExistence type="predicted"/>
<dbReference type="Gene3D" id="2.60.40.10">
    <property type="entry name" value="Immunoglobulins"/>
    <property type="match status" value="1"/>
</dbReference>
<accession>A0A370Q740</accession>
<dbReference type="OrthoDB" id="6278496at2"/>
<name>A0A370Q740_9FLAO</name>
<dbReference type="RefSeq" id="WP_115124343.1">
    <property type="nucleotide sequence ID" value="NZ_QRAO01000005.1"/>
</dbReference>
<dbReference type="InterPro" id="IPR026444">
    <property type="entry name" value="Secre_tail"/>
</dbReference>
<dbReference type="EMBL" id="QRAO01000005">
    <property type="protein sequence ID" value="RDK84171.1"/>
    <property type="molecule type" value="Genomic_DNA"/>
</dbReference>
<keyword evidence="1 2" id="KW-0732">Signal</keyword>
<evidence type="ECO:0000256" key="2">
    <source>
        <dbReference type="SAM" id="SignalP"/>
    </source>
</evidence>
<protein>
    <submittedName>
        <fullName evidence="4">Putative secreted protein (Por secretion system target)</fullName>
    </submittedName>
</protein>
<dbReference type="Pfam" id="PF18962">
    <property type="entry name" value="Por_Secre_tail"/>
    <property type="match status" value="1"/>
</dbReference>
<organism evidence="4 5">
    <name type="scientific">Marinirhabdus gelatinilytica</name>
    <dbReference type="NCBI Taxonomy" id="1703343"/>
    <lineage>
        <taxon>Bacteria</taxon>
        <taxon>Pseudomonadati</taxon>
        <taxon>Bacteroidota</taxon>
        <taxon>Flavobacteriia</taxon>
        <taxon>Flavobacteriales</taxon>
        <taxon>Flavobacteriaceae</taxon>
    </lineage>
</organism>
<comment type="caution">
    <text evidence="4">The sequence shown here is derived from an EMBL/GenBank/DDBJ whole genome shotgun (WGS) entry which is preliminary data.</text>
</comment>
<feature type="signal peptide" evidence="2">
    <location>
        <begin position="1"/>
        <end position="20"/>
    </location>
</feature>
<dbReference type="NCBIfam" id="TIGR04183">
    <property type="entry name" value="Por_Secre_tail"/>
    <property type="match status" value="1"/>
</dbReference>
<feature type="domain" description="Secretion system C-terminal sorting" evidence="3">
    <location>
        <begin position="494"/>
        <end position="562"/>
    </location>
</feature>